<evidence type="ECO:0000313" key="1">
    <source>
        <dbReference type="EMBL" id="AAS59574.1"/>
    </source>
</evidence>
<name>Q5VCC7_SPIKU</name>
<organism evidence="1">
    <name type="scientific">Spiroplasma kunkelii CR2-3x</name>
    <dbReference type="NCBI Taxonomy" id="273035"/>
    <lineage>
        <taxon>Bacteria</taxon>
        <taxon>Bacillati</taxon>
        <taxon>Mycoplasmatota</taxon>
        <taxon>Mollicutes</taxon>
        <taxon>Entomoplasmatales</taxon>
        <taxon>Spiroplasmataceae</taxon>
        <taxon>Spiroplasma</taxon>
    </lineage>
</organism>
<sequence>MMTNKQKMIKLDKKLMDFIITLNKKQFDDFFDKYEIEPINLFIDKKYAKEDKKENNYC</sequence>
<reference evidence="1" key="1">
    <citation type="journal article" date="2005" name="Plasmid">
        <title>Cryptic plasmid pSKU146 from the wall-less plant pathogen Spiroplasma kunkelii encodes an adhesin and components of a type IV translocation-related conjugation system.</title>
        <authorList>
            <person name="Davis R.E."/>
            <person name="Dally E.L."/>
            <person name="Jomantiene R."/>
            <person name="Zhao Y."/>
            <person name="Roe B."/>
            <person name="Lin S."/>
            <person name="Shao J."/>
        </authorList>
    </citation>
    <scope>NUCLEOTIDE SEQUENCE</scope>
    <source>
        <strain evidence="1">CR2-3x</strain>
        <plasmid evidence="1">pSKU146</plasmid>
    </source>
</reference>
<protein>
    <submittedName>
        <fullName evidence="1">Uncharacterized protein</fullName>
    </submittedName>
</protein>
<accession>Q5VCC7</accession>
<dbReference type="AlphaFoldDB" id="Q5VCC7"/>
<dbReference type="EMBL" id="AY528560">
    <property type="protein sequence ID" value="AAS59574.1"/>
    <property type="molecule type" value="Genomic_DNA"/>
</dbReference>
<geneLocation type="plasmid" evidence="1">
    <name>pSKU146</name>
</geneLocation>
<keyword evidence="1" id="KW-0614">Plasmid</keyword>
<gene>
    <name evidence="1" type="ORF">SKUN_p0050</name>
</gene>
<proteinExistence type="predicted"/>